<evidence type="ECO:0000313" key="5">
    <source>
        <dbReference type="EMBL" id="QKS73008.1"/>
    </source>
</evidence>
<evidence type="ECO:0000313" key="6">
    <source>
        <dbReference type="Proteomes" id="UP000318138"/>
    </source>
</evidence>
<dbReference type="PANTHER" id="PTHR36175">
    <property type="entry name" value="CYANOPHYCINASE"/>
    <property type="match status" value="1"/>
</dbReference>
<keyword evidence="3" id="KW-0378">Hydrolase</keyword>
<evidence type="ECO:0000256" key="2">
    <source>
        <dbReference type="ARBA" id="ARBA00022670"/>
    </source>
</evidence>
<proteinExistence type="inferred from homology"/>
<dbReference type="Pfam" id="PF03575">
    <property type="entry name" value="Peptidase_S51"/>
    <property type="match status" value="1"/>
</dbReference>
<organism evidence="5 6">
    <name type="scientific">Paenalkalicoccus suaedae</name>
    <dbReference type="NCBI Taxonomy" id="2592382"/>
    <lineage>
        <taxon>Bacteria</taxon>
        <taxon>Bacillati</taxon>
        <taxon>Bacillota</taxon>
        <taxon>Bacilli</taxon>
        <taxon>Bacillales</taxon>
        <taxon>Bacillaceae</taxon>
        <taxon>Paenalkalicoccus</taxon>
    </lineage>
</organism>
<dbReference type="EMBL" id="CP041372">
    <property type="protein sequence ID" value="QKS73008.1"/>
    <property type="molecule type" value="Genomic_DNA"/>
</dbReference>
<dbReference type="RefSeq" id="WP_176010974.1">
    <property type="nucleotide sequence ID" value="NZ_CP041372.2"/>
</dbReference>
<gene>
    <name evidence="5" type="ORF">FLK61_41190</name>
</gene>
<dbReference type="SUPFAM" id="SSF52317">
    <property type="entry name" value="Class I glutamine amidotransferase-like"/>
    <property type="match status" value="1"/>
</dbReference>
<dbReference type="InterPro" id="IPR029062">
    <property type="entry name" value="Class_I_gatase-like"/>
</dbReference>
<sequence length="218" mass="24245">MKHLFLFGGGPPFTHKLAQLFTKVRKSESPVIFLVLEREVWADFIPYYADLLKANRVQECRFLPLPTTDIDEAVAAIEQSSGIVIGGGDTNRYADSIVDTPINKAIHAHYQAGHPVAGFSADALITPERCVISAKDNDERELQSRPGLGLFGDMLIALHYSEWDEEMHVRKSVQTYSPQQNLALDEQTGAYFRNGELVEVDGAGGVYTLEEGEIHRVE</sequence>
<dbReference type="PANTHER" id="PTHR36175:SF1">
    <property type="entry name" value="CYANOPHYCINASE"/>
    <property type="match status" value="1"/>
</dbReference>
<dbReference type="GO" id="GO:0016740">
    <property type="term" value="F:transferase activity"/>
    <property type="evidence" value="ECO:0007669"/>
    <property type="project" value="UniProtKB-KW"/>
</dbReference>
<protein>
    <submittedName>
        <fullName evidence="5">Type 1 glutamine amidotransferase-like domain-containing protein</fullName>
    </submittedName>
</protein>
<dbReference type="Gene3D" id="3.40.50.880">
    <property type="match status" value="1"/>
</dbReference>
<comment type="similarity">
    <text evidence="1">Belongs to the peptidase S51 family.</text>
</comment>
<keyword evidence="4" id="KW-0720">Serine protease</keyword>
<dbReference type="GO" id="GO:0008236">
    <property type="term" value="F:serine-type peptidase activity"/>
    <property type="evidence" value="ECO:0007669"/>
    <property type="project" value="UniProtKB-KW"/>
</dbReference>
<keyword evidence="2" id="KW-0645">Protease</keyword>
<dbReference type="GO" id="GO:0006508">
    <property type="term" value="P:proteolysis"/>
    <property type="evidence" value="ECO:0007669"/>
    <property type="project" value="UniProtKB-KW"/>
</dbReference>
<keyword evidence="6" id="KW-1185">Reference proteome</keyword>
<evidence type="ECO:0000256" key="4">
    <source>
        <dbReference type="ARBA" id="ARBA00022825"/>
    </source>
</evidence>
<accession>A0A859FJP0</accession>
<reference evidence="6" key="1">
    <citation type="submission" date="2019-07" db="EMBL/GenBank/DDBJ databases">
        <title>Bacillus alkalisoli sp. nov. isolated from saline soil.</title>
        <authorList>
            <person name="Sun J.-Q."/>
            <person name="Xu L."/>
        </authorList>
    </citation>
    <scope>NUCLEOTIDE SEQUENCE [LARGE SCALE GENOMIC DNA]</scope>
    <source>
        <strain evidence="6">M4U3P1</strain>
    </source>
</reference>
<keyword evidence="5" id="KW-0808">Transferase</keyword>
<name>A0A859FJP0_9BACI</name>
<evidence type="ECO:0000256" key="3">
    <source>
        <dbReference type="ARBA" id="ARBA00022801"/>
    </source>
</evidence>
<dbReference type="KEGG" id="psua:FLK61_41190"/>
<evidence type="ECO:0000256" key="1">
    <source>
        <dbReference type="ARBA" id="ARBA00006534"/>
    </source>
</evidence>
<keyword evidence="5" id="KW-0315">Glutamine amidotransferase</keyword>
<dbReference type="AlphaFoldDB" id="A0A859FJP0"/>
<dbReference type="Proteomes" id="UP000318138">
    <property type="component" value="Chromosome"/>
</dbReference>
<dbReference type="InterPro" id="IPR005320">
    <property type="entry name" value="Peptidase_S51"/>
</dbReference>